<dbReference type="Proteomes" id="UP000017840">
    <property type="component" value="Unassembled WGS sequence"/>
</dbReference>
<dbReference type="InterPro" id="IPR013517">
    <property type="entry name" value="FG-GAP"/>
</dbReference>
<dbReference type="Pfam" id="PF01839">
    <property type="entry name" value="FG-GAP"/>
    <property type="match status" value="2"/>
</dbReference>
<reference evidence="7 8" key="1">
    <citation type="journal article" date="2013" name="Genome Announc.">
        <title>Draft Genome Sequence of 'Candidatus Halobonum tyrrellensis' Strain G22, Isolated from the Hypersaline Waters of Lake Tyrrell, Australia.</title>
        <authorList>
            <person name="Ugalde J.A."/>
            <person name="Narasingarao P."/>
            <person name="Kuo S."/>
            <person name="Podell S."/>
            <person name="Allen E.E."/>
        </authorList>
    </citation>
    <scope>NUCLEOTIDE SEQUENCE [LARGE SCALE GENOMIC DNA]</scope>
    <source>
        <strain evidence="7 8">G22</strain>
    </source>
</reference>
<evidence type="ECO:0000313" key="7">
    <source>
        <dbReference type="EMBL" id="ESP89620.1"/>
    </source>
</evidence>
<evidence type="ECO:0000256" key="1">
    <source>
        <dbReference type="ARBA" id="ARBA00022729"/>
    </source>
</evidence>
<protein>
    <submittedName>
        <fullName evidence="7">FG-GAP repeat-containing protein</fullName>
    </submittedName>
</protein>
<feature type="transmembrane region" description="Helical" evidence="6">
    <location>
        <begin position="12"/>
        <end position="34"/>
    </location>
</feature>
<feature type="non-terminal residue" evidence="7">
    <location>
        <position position="363"/>
    </location>
</feature>
<dbReference type="PROSITE" id="PS51470">
    <property type="entry name" value="FG_GAP"/>
    <property type="match status" value="3"/>
</dbReference>
<dbReference type="GO" id="GO:0016787">
    <property type="term" value="F:hydrolase activity"/>
    <property type="evidence" value="ECO:0007669"/>
    <property type="project" value="UniProtKB-KW"/>
</dbReference>
<dbReference type="PRINTS" id="PR01185">
    <property type="entry name" value="INTEGRINA"/>
</dbReference>
<keyword evidence="2" id="KW-0677">Repeat</keyword>
<evidence type="ECO:0000313" key="8">
    <source>
        <dbReference type="Proteomes" id="UP000017840"/>
    </source>
</evidence>
<dbReference type="GO" id="GO:0008305">
    <property type="term" value="C:integrin complex"/>
    <property type="evidence" value="ECO:0007669"/>
    <property type="project" value="InterPro"/>
</dbReference>
<dbReference type="SMART" id="SM00191">
    <property type="entry name" value="Int_alpha"/>
    <property type="match status" value="4"/>
</dbReference>
<dbReference type="eggNOG" id="arCOG02562">
    <property type="taxonomic scope" value="Archaea"/>
</dbReference>
<dbReference type="AlphaFoldDB" id="V4HFY4"/>
<dbReference type="SUPFAM" id="SSF69318">
    <property type="entry name" value="Integrin alpha N-terminal domain"/>
    <property type="match status" value="1"/>
</dbReference>
<keyword evidence="3" id="KW-0378">Hydrolase</keyword>
<keyword evidence="8" id="KW-1185">Reference proteome</keyword>
<dbReference type="EMBL" id="ASGZ01000007">
    <property type="protein sequence ID" value="ESP89620.1"/>
    <property type="molecule type" value="Genomic_DNA"/>
</dbReference>
<evidence type="ECO:0000256" key="6">
    <source>
        <dbReference type="SAM" id="Phobius"/>
    </source>
</evidence>
<sequence>MDDAFGDDGRTWALAVGAVVVVAVAVIGGGLVLLGDSGGDGTEPAVEPTVDGTPDGATTADPSDDADGGTADGSDETAASPPDDGSPTATPEAASLPAGEPLDGTRSLSTAAVTVTGEGNDEMGFGTAVGDLNGDGTDDVVVGAPFRNATAPRSGSVFVFYGPVDAGDLTAADADVRVDGQSWGHWVGNDVDAADVDGDGVDDLLVGAPHDDEGANNAGAVYVFDGGADLAGTMPVTDADAKLAGTYAGSLTGWSVAAADVTGGDAADVVVGSPRNGTGRAYLVDGDRVGSASSLADADATFVGESDGDEAGWSVNVAADATGEGDPAVVVGAPRNGAAGDRAGAAYAVTTLDGTVQLGDAAG</sequence>
<keyword evidence="6" id="KW-1133">Transmembrane helix</keyword>
<dbReference type="PANTHER" id="PTHR23221">
    <property type="entry name" value="GLYCOSYLPHOSPHATIDYLINOSITOL PHOSPHOLIPASE D"/>
    <property type="match status" value="1"/>
</dbReference>
<dbReference type="InterPro" id="IPR028994">
    <property type="entry name" value="Integrin_alpha_N"/>
</dbReference>
<evidence type="ECO:0000256" key="2">
    <source>
        <dbReference type="ARBA" id="ARBA00022737"/>
    </source>
</evidence>
<evidence type="ECO:0000256" key="4">
    <source>
        <dbReference type="ARBA" id="ARBA00023180"/>
    </source>
</evidence>
<organism evidence="7 8">
    <name type="scientific">Candidatus Halobonum tyrrellensis G22</name>
    <dbReference type="NCBI Taxonomy" id="1324957"/>
    <lineage>
        <taxon>Archaea</taxon>
        <taxon>Methanobacteriati</taxon>
        <taxon>Methanobacteriota</taxon>
        <taxon>Stenosarchaea group</taxon>
        <taxon>Halobacteria</taxon>
        <taxon>Halobacteriales</taxon>
        <taxon>Haloferacaceae</taxon>
        <taxon>Candidatus Halobonum</taxon>
    </lineage>
</organism>
<evidence type="ECO:0000256" key="3">
    <source>
        <dbReference type="ARBA" id="ARBA00022801"/>
    </source>
</evidence>
<name>V4HFY4_9EURY</name>
<proteinExistence type="predicted"/>
<gene>
    <name evidence="7" type="ORF">K933_02846</name>
</gene>
<keyword evidence="1" id="KW-0732">Signal</keyword>
<keyword evidence="4" id="KW-0325">Glycoprotein</keyword>
<dbReference type="STRING" id="1324957.K933_02846"/>
<accession>V4HFY4</accession>
<evidence type="ECO:0000256" key="5">
    <source>
        <dbReference type="SAM" id="MobiDB-lite"/>
    </source>
</evidence>
<dbReference type="GO" id="GO:0007155">
    <property type="term" value="P:cell adhesion"/>
    <property type="evidence" value="ECO:0007669"/>
    <property type="project" value="InterPro"/>
</dbReference>
<comment type="caution">
    <text evidence="7">The sequence shown here is derived from an EMBL/GenBank/DDBJ whole genome shotgun (WGS) entry which is preliminary data.</text>
</comment>
<dbReference type="Gene3D" id="2.130.10.130">
    <property type="entry name" value="Integrin alpha, N-terminal"/>
    <property type="match status" value="2"/>
</dbReference>
<dbReference type="PANTHER" id="PTHR23221:SF7">
    <property type="entry name" value="PHOSPHATIDYLINOSITOL-GLYCAN-SPECIFIC PHOSPHOLIPASE D"/>
    <property type="match status" value="1"/>
</dbReference>
<keyword evidence="6" id="KW-0812">Transmembrane</keyword>
<keyword evidence="6" id="KW-0472">Membrane</keyword>
<dbReference type="InterPro" id="IPR013519">
    <property type="entry name" value="Int_alpha_beta-p"/>
</dbReference>
<dbReference type="InterPro" id="IPR000413">
    <property type="entry name" value="Integrin_alpha"/>
</dbReference>
<feature type="region of interest" description="Disordered" evidence="5">
    <location>
        <begin position="36"/>
        <end position="106"/>
    </location>
</feature>